<organism evidence="1 2">
    <name type="scientific">Amborella trichopoda</name>
    <dbReference type="NCBI Taxonomy" id="13333"/>
    <lineage>
        <taxon>Eukaryota</taxon>
        <taxon>Viridiplantae</taxon>
        <taxon>Streptophyta</taxon>
        <taxon>Embryophyta</taxon>
        <taxon>Tracheophyta</taxon>
        <taxon>Spermatophyta</taxon>
        <taxon>Magnoliopsida</taxon>
        <taxon>Amborellales</taxon>
        <taxon>Amborellaceae</taxon>
        <taxon>Amborella</taxon>
    </lineage>
</organism>
<accession>W1NYK1</accession>
<protein>
    <submittedName>
        <fullName evidence="1">Uncharacterized protein</fullName>
    </submittedName>
</protein>
<evidence type="ECO:0000313" key="1">
    <source>
        <dbReference type="EMBL" id="ERN00469.1"/>
    </source>
</evidence>
<gene>
    <name evidence="1" type="ORF">AMTR_s00100p00158140</name>
</gene>
<dbReference type="Gramene" id="ERN00469">
    <property type="protein sequence ID" value="ERN00469"/>
    <property type="gene ID" value="AMTR_s00100p00158140"/>
</dbReference>
<name>W1NYK1_AMBTC</name>
<reference evidence="2" key="1">
    <citation type="journal article" date="2013" name="Science">
        <title>The Amborella genome and the evolution of flowering plants.</title>
        <authorList>
            <consortium name="Amborella Genome Project"/>
        </authorList>
    </citation>
    <scope>NUCLEOTIDE SEQUENCE [LARGE SCALE GENOMIC DNA]</scope>
</reference>
<dbReference type="Proteomes" id="UP000017836">
    <property type="component" value="Unassembled WGS sequence"/>
</dbReference>
<keyword evidence="2" id="KW-1185">Reference proteome</keyword>
<proteinExistence type="predicted"/>
<dbReference type="HOGENOM" id="CLU_2944787_0_0_1"/>
<dbReference type="EMBL" id="KI394904">
    <property type="protein sequence ID" value="ERN00469.1"/>
    <property type="molecule type" value="Genomic_DNA"/>
</dbReference>
<sequence length="60" mass="7038">MSMSLGLYRRRKLESIGLLSRRESLKKVILQRRKKLGAKGLLRVIERPSWRLVEPGRGHQ</sequence>
<dbReference type="AlphaFoldDB" id="W1NYK1"/>
<evidence type="ECO:0000313" key="2">
    <source>
        <dbReference type="Proteomes" id="UP000017836"/>
    </source>
</evidence>